<feature type="compositionally biased region" description="Low complexity" evidence="1">
    <location>
        <begin position="1"/>
        <end position="10"/>
    </location>
</feature>
<dbReference type="Proteomes" id="UP000305906">
    <property type="component" value="Unassembled WGS sequence"/>
</dbReference>
<proteinExistence type="predicted"/>
<sequence length="251" mass="26899">MAGQTGSSTPGDPPGPRPYSVPEARLAREIFGPLGGIVEIGAVRATGTWALPDVSVGDFLTRRQNEVDRLLNGIRTVCGFSDAAMAINDDLGWLSDYEVAAPFLLLWSGGVEGVPERREELEEPATVRRMCHMGADLQLTHFLQALISGALTAGTEAQQGAEEVAEILGIAVDLADGTGRNTPTSVFRTWRVAFLPGILRPDSSAPERGRAGFRAYARALEELLDHHSVSRASANRETAVRSGKFCREATT</sequence>
<comment type="caution">
    <text evidence="2">The sequence shown here is derived from an EMBL/GenBank/DDBJ whole genome shotgun (WGS) entry which is preliminary data.</text>
</comment>
<gene>
    <name evidence="2" type="ORF">FE633_33345</name>
</gene>
<organism evidence="2 3">
    <name type="scientific">Streptomyces montanus</name>
    <dbReference type="NCBI Taxonomy" id="2580423"/>
    <lineage>
        <taxon>Bacteria</taxon>
        <taxon>Bacillati</taxon>
        <taxon>Actinomycetota</taxon>
        <taxon>Actinomycetes</taxon>
        <taxon>Kitasatosporales</taxon>
        <taxon>Streptomycetaceae</taxon>
        <taxon>Streptomyces</taxon>
    </lineage>
</organism>
<reference evidence="2 3" key="1">
    <citation type="submission" date="2019-05" db="EMBL/GenBank/DDBJ databases">
        <title>Streptomyces sp. NEAU-C151, a novel actinomycete isolated from soil.</title>
        <authorList>
            <person name="Han L."/>
            <person name="Jiang H."/>
        </authorList>
    </citation>
    <scope>NUCLEOTIDE SEQUENCE [LARGE SCALE GENOMIC DNA]</scope>
    <source>
        <strain evidence="2 3">NEAU-C151</strain>
    </source>
</reference>
<evidence type="ECO:0000313" key="2">
    <source>
        <dbReference type="EMBL" id="TLS41964.1"/>
    </source>
</evidence>
<feature type="region of interest" description="Disordered" evidence="1">
    <location>
        <begin position="1"/>
        <end position="21"/>
    </location>
</feature>
<accession>A0A5R9FN48</accession>
<dbReference type="AlphaFoldDB" id="A0A5R9FN48"/>
<keyword evidence="3" id="KW-1185">Reference proteome</keyword>
<protein>
    <submittedName>
        <fullName evidence="2">Uncharacterized protein</fullName>
    </submittedName>
</protein>
<dbReference type="EMBL" id="VBZC01000047">
    <property type="protein sequence ID" value="TLS41964.1"/>
    <property type="molecule type" value="Genomic_DNA"/>
</dbReference>
<evidence type="ECO:0000256" key="1">
    <source>
        <dbReference type="SAM" id="MobiDB-lite"/>
    </source>
</evidence>
<evidence type="ECO:0000313" key="3">
    <source>
        <dbReference type="Proteomes" id="UP000305906"/>
    </source>
</evidence>
<name>A0A5R9FN48_9ACTN</name>